<organism evidence="1 2">
    <name type="scientific">Algoriphagus confluentis</name>
    <dbReference type="NCBI Taxonomy" id="1697556"/>
    <lineage>
        <taxon>Bacteria</taxon>
        <taxon>Pseudomonadati</taxon>
        <taxon>Bacteroidota</taxon>
        <taxon>Cytophagia</taxon>
        <taxon>Cytophagales</taxon>
        <taxon>Cyclobacteriaceae</taxon>
        <taxon>Algoriphagus</taxon>
    </lineage>
</organism>
<protein>
    <recommendedName>
        <fullName evidence="3">WD40 repeat domain-containing protein</fullName>
    </recommendedName>
</protein>
<sequence>MRAILFFELGLIVCSLQAQDLHQWYERNNLGIEFNSDQTQVLIVGHDRVTLWDTSTEQVVQSFPLTFDGQPIAFSDFKFIDAAPDLSEFVFQVKNSYRRFVMEIGDKELFPDFQNHQVKQILGYDTRGWMVFFSEGQYQGFFRVKQEGNVSNIQFLSKEFINKASISNDHRYIYFTRDQTFRYLDIGEMIPKPAVDTELPGNAFWKDEHLPPGMVTLYAWDSKAPEGKQVEWRYFIEPGKGEGKRLKGNAAQSYFPEESFCGNFPFSTYGATKDHVWILYFAEKDADRAKPVFQHYLAKKTRTSCEKTGTIAFSESKSTYLAKKDEKRNNYLEEEKARKEQEKALKPSWYGEYISKFVNLPPTYQLNYETITGVDVTNLDFVRTEQFRIGNPQEMAIGRICNCSNGNKAVLRVSRYQSNGMDRQAFFVFTYDSSGNELSLQKIAETQKYNGNFPVLSFFTIQSQGDSWTADVTVKYPNAREKKEWFSGNCQ</sequence>
<proteinExistence type="predicted"/>
<evidence type="ECO:0008006" key="3">
    <source>
        <dbReference type="Google" id="ProtNLM"/>
    </source>
</evidence>
<dbReference type="EMBL" id="BTPD01000017">
    <property type="protein sequence ID" value="GMQ31309.1"/>
    <property type="molecule type" value="Genomic_DNA"/>
</dbReference>
<evidence type="ECO:0000313" key="2">
    <source>
        <dbReference type="Proteomes" id="UP001338309"/>
    </source>
</evidence>
<dbReference type="SUPFAM" id="SSF82171">
    <property type="entry name" value="DPP6 N-terminal domain-like"/>
    <property type="match status" value="1"/>
</dbReference>
<comment type="caution">
    <text evidence="1">The sequence shown here is derived from an EMBL/GenBank/DDBJ whole genome shotgun (WGS) entry which is preliminary data.</text>
</comment>
<accession>A0ABQ6PTK3</accession>
<reference evidence="1 2" key="1">
    <citation type="submission" date="2023-08" db="EMBL/GenBank/DDBJ databases">
        <title>Draft genome sequence of Algoriphagus confluentis.</title>
        <authorList>
            <person name="Takatani N."/>
            <person name="Hosokawa M."/>
            <person name="Sawabe T."/>
        </authorList>
    </citation>
    <scope>NUCLEOTIDE SEQUENCE [LARGE SCALE GENOMIC DNA]</scope>
    <source>
        <strain evidence="1 2">NBRC 111222</strain>
    </source>
</reference>
<dbReference type="RefSeq" id="WP_338226074.1">
    <property type="nucleotide sequence ID" value="NZ_BTPD01000017.1"/>
</dbReference>
<name>A0ABQ6PTK3_9BACT</name>
<gene>
    <name evidence="1" type="ORF">Aconfl_39530</name>
</gene>
<evidence type="ECO:0000313" key="1">
    <source>
        <dbReference type="EMBL" id="GMQ31309.1"/>
    </source>
</evidence>
<dbReference type="Proteomes" id="UP001338309">
    <property type="component" value="Unassembled WGS sequence"/>
</dbReference>
<keyword evidence="2" id="KW-1185">Reference proteome</keyword>